<organism evidence="8 9">
    <name type="scientific">Elstera litoralis</name>
    <dbReference type="NCBI Taxonomy" id="552518"/>
    <lineage>
        <taxon>Bacteria</taxon>
        <taxon>Pseudomonadati</taxon>
        <taxon>Pseudomonadota</taxon>
        <taxon>Alphaproteobacteria</taxon>
        <taxon>Rhodospirillales</taxon>
        <taxon>Rhodospirillaceae</taxon>
        <taxon>Elstera</taxon>
    </lineage>
</organism>
<comment type="caution">
    <text evidence="8">The sequence shown here is derived from an EMBL/GenBank/DDBJ whole genome shotgun (WGS) entry which is preliminary data.</text>
</comment>
<keyword evidence="5 7" id="KW-0975">Bacterial flagellum</keyword>
<keyword evidence="4 7" id="KW-0472">Membrane</keyword>
<dbReference type="EMBL" id="LAJY01000157">
    <property type="protein sequence ID" value="KJV10087.1"/>
    <property type="molecule type" value="Genomic_DNA"/>
</dbReference>
<dbReference type="GO" id="GO:0009427">
    <property type="term" value="C:bacterial-type flagellum basal body, distal rod, L ring"/>
    <property type="evidence" value="ECO:0007669"/>
    <property type="project" value="InterPro"/>
</dbReference>
<dbReference type="GO" id="GO:0071973">
    <property type="term" value="P:bacterial-type flagellum-dependent cell motility"/>
    <property type="evidence" value="ECO:0007669"/>
    <property type="project" value="InterPro"/>
</dbReference>
<proteinExistence type="inferred from homology"/>
<evidence type="ECO:0000256" key="2">
    <source>
        <dbReference type="ARBA" id="ARBA00006929"/>
    </source>
</evidence>
<comment type="subunit">
    <text evidence="7">The basal body constitutes a major portion of the flagellar organelle and consists of four rings (L,P,S, and M) mounted on a central rod.</text>
</comment>
<dbReference type="PANTHER" id="PTHR34933">
    <property type="entry name" value="FLAGELLAR L-RING PROTEIN"/>
    <property type="match status" value="1"/>
</dbReference>
<comment type="similarity">
    <text evidence="2 7">Belongs to the FlgH family.</text>
</comment>
<protein>
    <recommendedName>
        <fullName evidence="7">Flagellar L-ring protein</fullName>
    </recommendedName>
    <alternativeName>
        <fullName evidence="7">Basal body L-ring protein</fullName>
    </alternativeName>
</protein>
<dbReference type="PANTHER" id="PTHR34933:SF1">
    <property type="entry name" value="FLAGELLAR L-RING PROTEIN"/>
    <property type="match status" value="1"/>
</dbReference>
<accession>A0A0F3ITZ6</accession>
<dbReference type="Pfam" id="PF02107">
    <property type="entry name" value="FlgH"/>
    <property type="match status" value="1"/>
</dbReference>
<dbReference type="HAMAP" id="MF_00415">
    <property type="entry name" value="FlgH"/>
    <property type="match status" value="1"/>
</dbReference>
<dbReference type="PATRIC" id="fig|552518.3.peg.637"/>
<keyword evidence="6 7" id="KW-0998">Cell outer membrane</keyword>
<dbReference type="GO" id="GO:0009279">
    <property type="term" value="C:cell outer membrane"/>
    <property type="evidence" value="ECO:0007669"/>
    <property type="project" value="UniProtKB-SubCell"/>
</dbReference>
<evidence type="ECO:0000256" key="3">
    <source>
        <dbReference type="ARBA" id="ARBA00022729"/>
    </source>
</evidence>
<name>A0A0F3ITZ6_9PROT</name>
<evidence type="ECO:0000256" key="4">
    <source>
        <dbReference type="ARBA" id="ARBA00023136"/>
    </source>
</evidence>
<evidence type="ECO:0000313" key="8">
    <source>
        <dbReference type="EMBL" id="KJV10087.1"/>
    </source>
</evidence>
<evidence type="ECO:0000256" key="1">
    <source>
        <dbReference type="ARBA" id="ARBA00002591"/>
    </source>
</evidence>
<comment type="function">
    <text evidence="1 7">Assembles around the rod to form the L-ring and probably protects the motor/basal body from shearing forces during rotation.</text>
</comment>
<dbReference type="Proteomes" id="UP000033774">
    <property type="component" value="Unassembled WGS sequence"/>
</dbReference>
<sequence>MMTRSPKISTEARPATARKRMAVPSALLFGALLLSGCNTLDRLEAIGKTQEFTPVVNPSEQPNYRPISLPMPQPVATARQPSSLWRVGSRTFFRDIRARTVGDIVTVVVDFRNRSASLGGGLNRSQTDTQGAGLNSAGSLFGLDIQQALGGADPTTLFGTNSNLTSRRNATTNGTDAANQLRLAAVVMQTLPNGNMVIQGRQEFLVNYDMRELLVSGVIRPEDISSGNTIEYDKIAEARIAYGGRGQVKDIAQPRYGTQFMDIILPF</sequence>
<gene>
    <name evidence="7" type="primary">flgH</name>
    <name evidence="8" type="ORF">VZ95_07300</name>
</gene>
<evidence type="ECO:0000256" key="7">
    <source>
        <dbReference type="HAMAP-Rule" id="MF_00415"/>
    </source>
</evidence>
<dbReference type="AlphaFoldDB" id="A0A0F3ITZ6"/>
<evidence type="ECO:0000256" key="6">
    <source>
        <dbReference type="ARBA" id="ARBA00023237"/>
    </source>
</evidence>
<dbReference type="PRINTS" id="PR01008">
    <property type="entry name" value="FLGLRINGFLGH"/>
</dbReference>
<comment type="subcellular location">
    <subcellularLocation>
        <location evidence="7">Cell outer membrane</location>
    </subcellularLocation>
    <subcellularLocation>
        <location evidence="7">Bacterial flagellum basal body</location>
    </subcellularLocation>
</comment>
<dbReference type="RefSeq" id="WP_045775269.1">
    <property type="nucleotide sequence ID" value="NZ_LAJY01000157.1"/>
</dbReference>
<dbReference type="InterPro" id="IPR000527">
    <property type="entry name" value="Flag_Lring"/>
</dbReference>
<evidence type="ECO:0000256" key="5">
    <source>
        <dbReference type="ARBA" id="ARBA00023143"/>
    </source>
</evidence>
<dbReference type="OrthoDB" id="9789227at2"/>
<keyword evidence="9" id="KW-1185">Reference proteome</keyword>
<dbReference type="GO" id="GO:0003774">
    <property type="term" value="F:cytoskeletal motor activity"/>
    <property type="evidence" value="ECO:0007669"/>
    <property type="project" value="InterPro"/>
</dbReference>
<reference evidence="8 9" key="1">
    <citation type="submission" date="2015-03" db="EMBL/GenBank/DDBJ databases">
        <title>Draft genome sequence of Elstera litoralis.</title>
        <authorList>
            <person name="Rahalkar M.C."/>
            <person name="Dhakephalkar P.K."/>
            <person name="Pore S.D."/>
            <person name="Arora P."/>
            <person name="Kapse N.G."/>
            <person name="Pandit P.S."/>
        </authorList>
    </citation>
    <scope>NUCLEOTIDE SEQUENCE [LARGE SCALE GENOMIC DNA]</scope>
    <source>
        <strain evidence="8 9">Dia-1</strain>
    </source>
</reference>
<keyword evidence="3" id="KW-0732">Signal</keyword>
<evidence type="ECO:0000313" key="9">
    <source>
        <dbReference type="Proteomes" id="UP000033774"/>
    </source>
</evidence>